<accession>A0A5J5EYA8</accession>
<dbReference type="EMBL" id="VXIS01000075">
    <property type="protein sequence ID" value="KAA8907842.1"/>
    <property type="molecule type" value="Genomic_DNA"/>
</dbReference>
<name>A0A5J5EYA8_9PEZI</name>
<feature type="compositionally biased region" description="Low complexity" evidence="2">
    <location>
        <begin position="109"/>
        <end position="124"/>
    </location>
</feature>
<feature type="region of interest" description="Disordered" evidence="2">
    <location>
        <begin position="1"/>
        <end position="78"/>
    </location>
</feature>
<feature type="region of interest" description="Disordered" evidence="2">
    <location>
        <begin position="108"/>
        <end position="138"/>
    </location>
</feature>
<keyword evidence="1" id="KW-0175">Coiled coil</keyword>
<sequence>MSVPPWQISKPPGLETSIHSANRSGHEVIVPAPTLLQMSAPPRKASRSPLPPSDDDWVLSPPPVEPPGDRAHPRGRNFKAFLPPGLSTASNTKLLTGPVNDVVSHVARSEGVSSRPSSRLSSHSVLEELEQEPQTEEEIQKRIDQLDECLEFDLVRLETYGNELAATEADVVAVQAKLARLKELAAARENRLSKQMAQAAHRNSERNKLLQRQELIRGAKQLEIEAREKAELEAKEKAEQELRAKKAAEIANEQAAWLIAAAEATKNKQRCGNELLEQERLQKERAEQERLQKERAEQERLQKERAEQERLQTQFLQRQLFERVEMARIQHKLTAETESQAKSSAIPVVSPVVFPPGKKDPVRDDAAFKAQNPAKGVDAFDPLNPFPLKVKIVVRPVLDRDPLVFDLIHTDQPTQKIKKAVRSLLPTEEADYLLALKAFQNFSGVIVERFWARVQGSM</sequence>
<proteinExistence type="predicted"/>
<organism evidence="3 4">
    <name type="scientific">Sphaerosporella brunnea</name>
    <dbReference type="NCBI Taxonomy" id="1250544"/>
    <lineage>
        <taxon>Eukaryota</taxon>
        <taxon>Fungi</taxon>
        <taxon>Dikarya</taxon>
        <taxon>Ascomycota</taxon>
        <taxon>Pezizomycotina</taxon>
        <taxon>Pezizomycetes</taxon>
        <taxon>Pezizales</taxon>
        <taxon>Pyronemataceae</taxon>
        <taxon>Sphaerosporella</taxon>
    </lineage>
</organism>
<comment type="caution">
    <text evidence="3">The sequence shown here is derived from an EMBL/GenBank/DDBJ whole genome shotgun (WGS) entry which is preliminary data.</text>
</comment>
<feature type="compositionally biased region" description="Acidic residues" evidence="2">
    <location>
        <begin position="127"/>
        <end position="137"/>
    </location>
</feature>
<gene>
    <name evidence="3" type="ORF">FN846DRAFT_946489</name>
</gene>
<feature type="coiled-coil region" evidence="1">
    <location>
        <begin position="276"/>
        <end position="314"/>
    </location>
</feature>
<evidence type="ECO:0000256" key="2">
    <source>
        <dbReference type="SAM" id="MobiDB-lite"/>
    </source>
</evidence>
<keyword evidence="4" id="KW-1185">Reference proteome</keyword>
<reference evidence="3 4" key="1">
    <citation type="submission" date="2019-09" db="EMBL/GenBank/DDBJ databases">
        <title>Draft genome of the ectomycorrhizal ascomycete Sphaerosporella brunnea.</title>
        <authorList>
            <consortium name="DOE Joint Genome Institute"/>
            <person name="Benucci G.M."/>
            <person name="Marozzi G."/>
            <person name="Antonielli L."/>
            <person name="Sanchez S."/>
            <person name="Marco P."/>
            <person name="Wang X."/>
            <person name="Falini L.B."/>
            <person name="Barry K."/>
            <person name="Haridas S."/>
            <person name="Lipzen A."/>
            <person name="Labutti K."/>
            <person name="Grigoriev I.V."/>
            <person name="Murat C."/>
            <person name="Martin F."/>
            <person name="Albertini E."/>
            <person name="Donnini D."/>
            <person name="Bonito G."/>
        </authorList>
    </citation>
    <scope>NUCLEOTIDE SEQUENCE [LARGE SCALE GENOMIC DNA]</scope>
    <source>
        <strain evidence="3 4">Sb_GMNB300</strain>
    </source>
</reference>
<feature type="coiled-coil region" evidence="1">
    <location>
        <begin position="164"/>
        <end position="248"/>
    </location>
</feature>
<evidence type="ECO:0000256" key="1">
    <source>
        <dbReference type="SAM" id="Coils"/>
    </source>
</evidence>
<evidence type="ECO:0000313" key="3">
    <source>
        <dbReference type="EMBL" id="KAA8907842.1"/>
    </source>
</evidence>
<evidence type="ECO:0000313" key="4">
    <source>
        <dbReference type="Proteomes" id="UP000326924"/>
    </source>
</evidence>
<dbReference type="InParanoid" id="A0A5J5EYA8"/>
<protein>
    <submittedName>
        <fullName evidence="3">Uncharacterized protein</fullName>
    </submittedName>
</protein>
<dbReference type="AlphaFoldDB" id="A0A5J5EYA8"/>
<dbReference type="Proteomes" id="UP000326924">
    <property type="component" value="Unassembled WGS sequence"/>
</dbReference>